<dbReference type="EMBL" id="JACZHT010000001">
    <property type="protein sequence ID" value="MBE1236157.1"/>
    <property type="molecule type" value="Genomic_DNA"/>
</dbReference>
<evidence type="ECO:0000313" key="7">
    <source>
        <dbReference type="EMBL" id="MBE1236157.1"/>
    </source>
</evidence>
<feature type="chain" id="PRO_5035154258" evidence="5">
    <location>
        <begin position="21"/>
        <end position="374"/>
    </location>
</feature>
<comment type="caution">
    <text evidence="7">The sequence shown here is derived from an EMBL/GenBank/DDBJ whole genome shotgun (WGS) entry which is preliminary data.</text>
</comment>
<accession>A0A8J6YNH1</accession>
<evidence type="ECO:0000256" key="1">
    <source>
        <dbReference type="ARBA" id="ARBA00010541"/>
    </source>
</evidence>
<keyword evidence="2" id="KW-0645">Protease</keyword>
<sequence length="374" mass="38359">MKKIAVACLAAALAGAGVLAAVTPSDAVADLAPAGAFPMAADGTLTLAPMLDQVTPAVVNIVVRGTVVTRVHPFMNDPFFREFFGSMPPGIGQPRARSVVSAGSGVIVDAKRGLILTNTHVVQNAEEITVTLKDRRVLKGELVGSDPGTEIAVIRLKADNLTEVRLGNSDKTRVGDLVVAIGNPFGIGQTVTAGLISAKGREGLIRDGYEDFLQTDASINPGNSGGALVNSKGELVGINTAILAPGGQGGNIGIGFAVPVNIAKSVMDQIVETGTVKHGRIGVVIQSVDPSIAESLGLDRAEGVILVEPTRGGAAEKAGLRAGDVILTVNGEAIHSASVLRREVGLRRAGETVELGILRDGKRLSVTCRVEEGG</sequence>
<evidence type="ECO:0000259" key="6">
    <source>
        <dbReference type="PROSITE" id="PS50106"/>
    </source>
</evidence>
<dbReference type="GO" id="GO:0006515">
    <property type="term" value="P:protein quality control for misfolded or incompletely synthesized proteins"/>
    <property type="evidence" value="ECO:0007669"/>
    <property type="project" value="TreeGrafter"/>
</dbReference>
<dbReference type="SMART" id="SM00228">
    <property type="entry name" value="PDZ"/>
    <property type="match status" value="1"/>
</dbReference>
<name>A0A8J6YNH1_9PROT</name>
<dbReference type="Pfam" id="PF13365">
    <property type="entry name" value="Trypsin_2"/>
    <property type="match status" value="1"/>
</dbReference>
<dbReference type="SUPFAM" id="SSF50156">
    <property type="entry name" value="PDZ domain-like"/>
    <property type="match status" value="1"/>
</dbReference>
<dbReference type="PRINTS" id="PR00834">
    <property type="entry name" value="PROTEASES2C"/>
</dbReference>
<dbReference type="PANTHER" id="PTHR22939:SF129">
    <property type="entry name" value="SERINE PROTEASE HTRA2, MITOCHONDRIAL"/>
    <property type="match status" value="1"/>
</dbReference>
<evidence type="ECO:0000256" key="2">
    <source>
        <dbReference type="ARBA" id="ARBA00022670"/>
    </source>
</evidence>
<dbReference type="FunFam" id="2.40.10.10:FF:000001">
    <property type="entry name" value="Periplasmic serine protease DegS"/>
    <property type="match status" value="1"/>
</dbReference>
<dbReference type="GO" id="GO:0042597">
    <property type="term" value="C:periplasmic space"/>
    <property type="evidence" value="ECO:0007669"/>
    <property type="project" value="TreeGrafter"/>
</dbReference>
<gene>
    <name evidence="7" type="ORF">IHV25_00595</name>
</gene>
<dbReference type="Gene3D" id="2.30.42.10">
    <property type="match status" value="1"/>
</dbReference>
<keyword evidence="3" id="KW-0378">Hydrolase</keyword>
<dbReference type="InterPro" id="IPR001940">
    <property type="entry name" value="Peptidase_S1C"/>
</dbReference>
<feature type="signal peptide" evidence="5">
    <location>
        <begin position="1"/>
        <end position="20"/>
    </location>
</feature>
<dbReference type="InterPro" id="IPR009003">
    <property type="entry name" value="Peptidase_S1_PA"/>
</dbReference>
<dbReference type="Pfam" id="PF13180">
    <property type="entry name" value="PDZ_2"/>
    <property type="match status" value="1"/>
</dbReference>
<proteinExistence type="inferred from homology"/>
<keyword evidence="5" id="KW-0732">Signal</keyword>
<dbReference type="InterPro" id="IPR001478">
    <property type="entry name" value="PDZ"/>
</dbReference>
<organism evidence="7 8">
    <name type="scientific">Phaeovibrio sulfidiphilus</name>
    <dbReference type="NCBI Taxonomy" id="1220600"/>
    <lineage>
        <taxon>Bacteria</taxon>
        <taxon>Pseudomonadati</taxon>
        <taxon>Pseudomonadota</taxon>
        <taxon>Alphaproteobacteria</taxon>
        <taxon>Rhodospirillales</taxon>
        <taxon>Rhodospirillaceae</taxon>
        <taxon>Phaeovibrio</taxon>
    </lineage>
</organism>
<protein>
    <submittedName>
        <fullName evidence="7">Trypsin-like peptidase domain-containing protein</fullName>
    </submittedName>
</protein>
<comment type="similarity">
    <text evidence="1">Belongs to the peptidase S1C family.</text>
</comment>
<keyword evidence="8" id="KW-1185">Reference proteome</keyword>
<keyword evidence="4" id="KW-0720">Serine protease</keyword>
<evidence type="ECO:0000256" key="3">
    <source>
        <dbReference type="ARBA" id="ARBA00022801"/>
    </source>
</evidence>
<evidence type="ECO:0000256" key="5">
    <source>
        <dbReference type="SAM" id="SignalP"/>
    </source>
</evidence>
<feature type="domain" description="PDZ" evidence="6">
    <location>
        <begin position="270"/>
        <end position="361"/>
    </location>
</feature>
<dbReference type="AlphaFoldDB" id="A0A8J6YNH1"/>
<evidence type="ECO:0000313" key="8">
    <source>
        <dbReference type="Proteomes" id="UP000631034"/>
    </source>
</evidence>
<dbReference type="GO" id="GO:0004252">
    <property type="term" value="F:serine-type endopeptidase activity"/>
    <property type="evidence" value="ECO:0007669"/>
    <property type="project" value="InterPro"/>
</dbReference>
<dbReference type="PROSITE" id="PS50106">
    <property type="entry name" value="PDZ"/>
    <property type="match status" value="1"/>
</dbReference>
<dbReference type="RefSeq" id="WP_192533036.1">
    <property type="nucleotide sequence ID" value="NZ_JACZHT010000001.1"/>
</dbReference>
<evidence type="ECO:0000256" key="4">
    <source>
        <dbReference type="ARBA" id="ARBA00022825"/>
    </source>
</evidence>
<dbReference type="Proteomes" id="UP000631034">
    <property type="component" value="Unassembled WGS sequence"/>
</dbReference>
<reference evidence="7" key="1">
    <citation type="submission" date="2020-10" db="EMBL/GenBank/DDBJ databases">
        <title>Genome sequence of the unusual species of purple photosynthetic bacteria, Phaeovibrio sulfidiphilus DSM 23193, type strain.</title>
        <authorList>
            <person name="Kyndt J.A."/>
            <person name="Meyer T.E."/>
        </authorList>
    </citation>
    <scope>NUCLEOTIDE SEQUENCE</scope>
    <source>
        <strain evidence="7">DSM 23193</strain>
    </source>
</reference>
<dbReference type="SUPFAM" id="SSF50494">
    <property type="entry name" value="Trypsin-like serine proteases"/>
    <property type="match status" value="1"/>
</dbReference>
<dbReference type="InterPro" id="IPR036034">
    <property type="entry name" value="PDZ_sf"/>
</dbReference>
<dbReference type="PANTHER" id="PTHR22939">
    <property type="entry name" value="SERINE PROTEASE FAMILY S1C HTRA-RELATED"/>
    <property type="match status" value="1"/>
</dbReference>
<dbReference type="CDD" id="cd10839">
    <property type="entry name" value="cpPDZ1_DegP-like"/>
    <property type="match status" value="1"/>
</dbReference>
<dbReference type="Gene3D" id="2.40.10.120">
    <property type="match status" value="1"/>
</dbReference>